<proteinExistence type="predicted"/>
<evidence type="ECO:0000313" key="2">
    <source>
        <dbReference type="EMBL" id="TNC49720.1"/>
    </source>
</evidence>
<feature type="transmembrane region" description="Helical" evidence="1">
    <location>
        <begin position="195"/>
        <end position="214"/>
    </location>
</feature>
<feature type="transmembrane region" description="Helical" evidence="1">
    <location>
        <begin position="168"/>
        <end position="188"/>
    </location>
</feature>
<organism evidence="3 4">
    <name type="scientific">Mumia zhuanghuii</name>
    <dbReference type="NCBI Taxonomy" id="2585211"/>
    <lineage>
        <taxon>Bacteria</taxon>
        <taxon>Bacillati</taxon>
        <taxon>Actinomycetota</taxon>
        <taxon>Actinomycetes</taxon>
        <taxon>Propionibacteriales</taxon>
        <taxon>Nocardioidaceae</taxon>
        <taxon>Mumia</taxon>
    </lineage>
</organism>
<name>A0A5C4MVE9_9ACTN</name>
<dbReference type="EMBL" id="VDFR01000020">
    <property type="protein sequence ID" value="TNC49975.1"/>
    <property type="molecule type" value="Genomic_DNA"/>
</dbReference>
<protein>
    <submittedName>
        <fullName evidence="3">Uncharacterized protein</fullName>
    </submittedName>
</protein>
<reference evidence="3 4" key="1">
    <citation type="submission" date="2019-05" db="EMBL/GenBank/DDBJ databases">
        <title>Mumia sp. nov., isolated from the intestinal contents of plateau pika (Ochotona curzoniae) in the Qinghai-Tibet plateau of China.</title>
        <authorList>
            <person name="Tian Z."/>
        </authorList>
    </citation>
    <scope>NUCLEOTIDE SEQUENCE [LARGE SCALE GENOMIC DNA]</scope>
    <source>
        <strain evidence="4">527</strain>
        <strain evidence="3">Z527</strain>
    </source>
</reference>
<dbReference type="AlphaFoldDB" id="A0A5C4MVE9"/>
<dbReference type="Proteomes" id="UP000306740">
    <property type="component" value="Unassembled WGS sequence"/>
</dbReference>
<keyword evidence="1" id="KW-0472">Membrane</keyword>
<dbReference type="OrthoDB" id="4964652at2"/>
<evidence type="ECO:0000256" key="1">
    <source>
        <dbReference type="SAM" id="Phobius"/>
    </source>
</evidence>
<keyword evidence="1" id="KW-1133">Transmembrane helix</keyword>
<comment type="caution">
    <text evidence="3">The sequence shown here is derived from an EMBL/GenBank/DDBJ whole genome shotgun (WGS) entry which is preliminary data.</text>
</comment>
<gene>
    <name evidence="3" type="ORF">FHE65_04630</name>
    <name evidence="2" type="ORF">FHE65_04825</name>
</gene>
<dbReference type="RefSeq" id="WP_139086503.1">
    <property type="nucleotide sequence ID" value="NZ_VDFR01000020.1"/>
</dbReference>
<feature type="transmembrane region" description="Helical" evidence="1">
    <location>
        <begin position="248"/>
        <end position="269"/>
    </location>
</feature>
<evidence type="ECO:0000313" key="4">
    <source>
        <dbReference type="Proteomes" id="UP000306740"/>
    </source>
</evidence>
<sequence>MRAFVSFLLGLGALVMAAVAVPGLWVERNVVDESGYVALASSLEDDAAFRTELATTVSQGVMRGAGIDGVGRDLAEPVVRRVALGMTELSGFDTAWTEVNRESHRINVTDIPPAELDGRLGIDLTPLGTLVADNVNERLGTNLRAPEGLVVTVGTPEQRETLDRVRDAAAWSWAVLGLALVLAVAAVVTARRRGTALIALGIGLVAMAVVQQVLAANGSEVVVDQVVERAGLGRALMEQLRAAVVASYGRWMLVLGAVGAVLAAVGAVVRVRT</sequence>
<dbReference type="EMBL" id="VDFR01000021">
    <property type="protein sequence ID" value="TNC49720.1"/>
    <property type="molecule type" value="Genomic_DNA"/>
</dbReference>
<evidence type="ECO:0000313" key="3">
    <source>
        <dbReference type="EMBL" id="TNC49975.1"/>
    </source>
</evidence>
<keyword evidence="1" id="KW-0812">Transmembrane</keyword>
<accession>A0A5C4MVE9</accession>